<evidence type="ECO:0000256" key="2">
    <source>
        <dbReference type="ARBA" id="ARBA00009348"/>
    </source>
</evidence>
<dbReference type="AlphaFoldDB" id="A0A178ILK9"/>
<sequence>MLTLAENNTVLEIRIDSVLSCTVEKIAVNLDGTTSLDDIASLRLFYEGRDKKNRPFGPERAPAPGEMVFEGAQVVKNASGVFKLSIRLKPSAGLLNRVNASCAWLQISGKRVAGAAMPAPGLRLGVALRQGGEDRVMRHRIPGLVTTKHGTLLATYDARRNQDRDLQGDIDIGLSRSTDGGQTWEPMRVALDVGRWGGLPQKFNGVSDACILADTGTGDIYIAGCWMHGVLDDDGHWIEGLTVSSTNWNHQWRENGSQPGLDVKQTSQFIMAKSVDDGKTWSRPGNLTRALKNEKWWLLAPAPGRGITLRDGTLVMPVEGRDANGRAFATIIWSRDGAAWAIGAPGFAAGENQVAQLDDGSIMLNARRRGTRAVVVTRDLGKTWTEHPTSRRALVDPGCMGSLLRHDYTDAGGAKKSVLLFSNPNSKDKREKMTIKASFDSGATWPGRHWIMLSEGLRGGYSCMTSVDENTIGILYEAAGADMVFQKIPLAEILGR</sequence>
<dbReference type="Pfam" id="PF14873">
    <property type="entry name" value="BNR_assoc_N"/>
    <property type="match status" value="1"/>
</dbReference>
<evidence type="ECO:0000313" key="6">
    <source>
        <dbReference type="EMBL" id="OAM90187.1"/>
    </source>
</evidence>
<dbReference type="PANTHER" id="PTHR10628:SF30">
    <property type="entry name" value="EXO-ALPHA-SIALIDASE"/>
    <property type="match status" value="1"/>
</dbReference>
<evidence type="ECO:0000313" key="7">
    <source>
        <dbReference type="Proteomes" id="UP000078486"/>
    </source>
</evidence>
<evidence type="ECO:0000256" key="3">
    <source>
        <dbReference type="ARBA" id="ARBA00012733"/>
    </source>
</evidence>
<dbReference type="GO" id="GO:0016020">
    <property type="term" value="C:membrane"/>
    <property type="evidence" value="ECO:0007669"/>
    <property type="project" value="TreeGrafter"/>
</dbReference>
<feature type="domain" description="Sialidase N-terminal" evidence="5">
    <location>
        <begin position="5"/>
        <end position="53"/>
    </location>
</feature>
<dbReference type="InterPro" id="IPR036278">
    <property type="entry name" value="Sialidase_sf"/>
</dbReference>
<dbReference type="InterPro" id="IPR011040">
    <property type="entry name" value="Sialidase"/>
</dbReference>
<name>A0A178ILK9_9BACT</name>
<evidence type="ECO:0000259" key="5">
    <source>
        <dbReference type="Pfam" id="PF14873"/>
    </source>
</evidence>
<organism evidence="6 7">
    <name type="scientific">Termitidicoccus mucosus</name>
    <dbReference type="NCBI Taxonomy" id="1184151"/>
    <lineage>
        <taxon>Bacteria</taxon>
        <taxon>Pseudomonadati</taxon>
        <taxon>Verrucomicrobiota</taxon>
        <taxon>Opitutia</taxon>
        <taxon>Opitutales</taxon>
        <taxon>Opitutaceae</taxon>
        <taxon>Termitidicoccus</taxon>
    </lineage>
</organism>
<dbReference type="Gene3D" id="2.120.10.10">
    <property type="match status" value="1"/>
</dbReference>
<comment type="catalytic activity">
    <reaction evidence="1">
        <text>Hydrolysis of alpha-(2-&gt;3)-, alpha-(2-&gt;6)-, alpha-(2-&gt;8)- glycosidic linkages of terminal sialic acid residues in oligosaccharides, glycoproteins, glycolipids, colominic acid and synthetic substrates.</text>
        <dbReference type="EC" id="3.2.1.18"/>
    </reaction>
</comment>
<gene>
    <name evidence="6" type="ORF">AW736_10365</name>
</gene>
<dbReference type="InterPro" id="IPR026856">
    <property type="entry name" value="Sialidase_fam"/>
</dbReference>
<accession>A0A178ILK9</accession>
<dbReference type="GO" id="GO:0006689">
    <property type="term" value="P:ganglioside catabolic process"/>
    <property type="evidence" value="ECO:0007669"/>
    <property type="project" value="TreeGrafter"/>
</dbReference>
<evidence type="ECO:0000256" key="1">
    <source>
        <dbReference type="ARBA" id="ARBA00000427"/>
    </source>
</evidence>
<dbReference type="Gene3D" id="2.60.40.1290">
    <property type="match status" value="1"/>
</dbReference>
<dbReference type="PANTHER" id="PTHR10628">
    <property type="entry name" value="SIALIDASE"/>
    <property type="match status" value="1"/>
</dbReference>
<protein>
    <recommendedName>
        <fullName evidence="3">exo-alpha-sialidase</fullName>
        <ecNumber evidence="3">3.2.1.18</ecNumber>
    </recommendedName>
</protein>
<evidence type="ECO:0000259" key="4">
    <source>
        <dbReference type="Pfam" id="PF13859"/>
    </source>
</evidence>
<dbReference type="Pfam" id="PF13859">
    <property type="entry name" value="BNR_3"/>
    <property type="match status" value="1"/>
</dbReference>
<feature type="domain" description="Sialidase" evidence="4">
    <location>
        <begin position="141"/>
        <end position="435"/>
    </location>
</feature>
<dbReference type="Proteomes" id="UP000078486">
    <property type="component" value="Unassembled WGS sequence"/>
</dbReference>
<dbReference type="InterPro" id="IPR029456">
    <property type="entry name" value="Sialidase_N"/>
</dbReference>
<dbReference type="CDD" id="cd15482">
    <property type="entry name" value="Sialidase_non-viral"/>
    <property type="match status" value="1"/>
</dbReference>
<proteinExistence type="inferred from homology"/>
<dbReference type="GO" id="GO:0004308">
    <property type="term" value="F:exo-alpha-sialidase activity"/>
    <property type="evidence" value="ECO:0007669"/>
    <property type="project" value="UniProtKB-EC"/>
</dbReference>
<dbReference type="STRING" id="1184151.AW736_10365"/>
<reference evidence="6 7" key="1">
    <citation type="submission" date="2016-01" db="EMBL/GenBank/DDBJ databases">
        <title>High potential of lignocellulose degradation of a new Verrucomicrobia species.</title>
        <authorList>
            <person name="Wang Y."/>
            <person name="Shi Y."/>
            <person name="Qiu Z."/>
            <person name="Liu S."/>
            <person name="Yang H."/>
        </authorList>
    </citation>
    <scope>NUCLEOTIDE SEQUENCE [LARGE SCALE GENOMIC DNA]</scope>
    <source>
        <strain evidence="6 7">TSB47</strain>
    </source>
</reference>
<dbReference type="SUPFAM" id="SSF50939">
    <property type="entry name" value="Sialidases"/>
    <property type="match status" value="1"/>
</dbReference>
<dbReference type="EC" id="3.2.1.18" evidence="3"/>
<keyword evidence="7" id="KW-1185">Reference proteome</keyword>
<comment type="similarity">
    <text evidence="2">Belongs to the glycosyl hydrolase 33 family.</text>
</comment>
<dbReference type="GO" id="GO:0009313">
    <property type="term" value="P:oligosaccharide catabolic process"/>
    <property type="evidence" value="ECO:0007669"/>
    <property type="project" value="TreeGrafter"/>
</dbReference>
<comment type="caution">
    <text evidence="6">The sequence shown here is derived from an EMBL/GenBank/DDBJ whole genome shotgun (WGS) entry which is preliminary data.</text>
</comment>
<dbReference type="GO" id="GO:0005737">
    <property type="term" value="C:cytoplasm"/>
    <property type="evidence" value="ECO:0007669"/>
    <property type="project" value="TreeGrafter"/>
</dbReference>
<dbReference type="EMBL" id="LRRQ01000075">
    <property type="protein sequence ID" value="OAM90187.1"/>
    <property type="molecule type" value="Genomic_DNA"/>
</dbReference>